<feature type="coiled-coil region" evidence="5">
    <location>
        <begin position="207"/>
        <end position="284"/>
    </location>
</feature>
<keyword evidence="4" id="KW-0788">Thiol protease</keyword>
<evidence type="ECO:0000256" key="2">
    <source>
        <dbReference type="ARBA" id="ARBA00022670"/>
    </source>
</evidence>
<keyword evidence="5" id="KW-0175">Coiled coil</keyword>
<comment type="caution">
    <text evidence="8">The sequence shown here is derived from an EMBL/GenBank/DDBJ whole genome shotgun (WGS) entry which is preliminary data.</text>
</comment>
<dbReference type="InterPro" id="IPR051794">
    <property type="entry name" value="PG_Endopeptidase_C40"/>
</dbReference>
<evidence type="ECO:0000259" key="7">
    <source>
        <dbReference type="PROSITE" id="PS51935"/>
    </source>
</evidence>
<dbReference type="InterPro" id="IPR000064">
    <property type="entry name" value="NLP_P60_dom"/>
</dbReference>
<dbReference type="Pfam" id="PF00877">
    <property type="entry name" value="NLPC_P60"/>
    <property type="match status" value="1"/>
</dbReference>
<keyword evidence="3" id="KW-0378">Hydrolase</keyword>
<dbReference type="GO" id="GO:0008234">
    <property type="term" value="F:cysteine-type peptidase activity"/>
    <property type="evidence" value="ECO:0007669"/>
    <property type="project" value="UniProtKB-KW"/>
</dbReference>
<dbReference type="PANTHER" id="PTHR47359">
    <property type="entry name" value="PEPTIDOGLYCAN DL-ENDOPEPTIDASE CWLO"/>
    <property type="match status" value="1"/>
</dbReference>
<evidence type="ECO:0000256" key="3">
    <source>
        <dbReference type="ARBA" id="ARBA00022801"/>
    </source>
</evidence>
<dbReference type="PROSITE" id="PS51935">
    <property type="entry name" value="NLPC_P60"/>
    <property type="match status" value="1"/>
</dbReference>
<gene>
    <name evidence="8" type="ORF">JZY06_02330</name>
</gene>
<dbReference type="Proteomes" id="UP000664332">
    <property type="component" value="Unassembled WGS sequence"/>
</dbReference>
<evidence type="ECO:0000256" key="4">
    <source>
        <dbReference type="ARBA" id="ARBA00022807"/>
    </source>
</evidence>
<evidence type="ECO:0000256" key="5">
    <source>
        <dbReference type="SAM" id="Coils"/>
    </source>
</evidence>
<evidence type="ECO:0000256" key="1">
    <source>
        <dbReference type="ARBA" id="ARBA00007074"/>
    </source>
</evidence>
<evidence type="ECO:0000313" key="8">
    <source>
        <dbReference type="EMBL" id="MBN9643469.1"/>
    </source>
</evidence>
<dbReference type="Gene3D" id="6.10.250.3150">
    <property type="match status" value="1"/>
</dbReference>
<dbReference type="PANTHER" id="PTHR47359:SF3">
    <property type="entry name" value="NLP_P60 DOMAIN-CONTAINING PROTEIN-RELATED"/>
    <property type="match status" value="1"/>
</dbReference>
<name>A0A939DZ36_9CORY</name>
<protein>
    <submittedName>
        <fullName evidence="8">C40 family peptidase</fullName>
    </submittedName>
</protein>
<feature type="domain" description="NlpC/P60" evidence="7">
    <location>
        <begin position="515"/>
        <end position="653"/>
    </location>
</feature>
<proteinExistence type="inferred from homology"/>
<comment type="similarity">
    <text evidence="1">Belongs to the peptidase C40 family.</text>
</comment>
<reference evidence="8" key="1">
    <citation type="submission" date="2021-03" db="EMBL/GenBank/DDBJ databases">
        <authorList>
            <person name="Sun Q."/>
        </authorList>
    </citation>
    <scope>NUCLEOTIDE SEQUENCE</scope>
    <source>
        <strain evidence="8">CCM 8862</strain>
    </source>
</reference>
<dbReference type="Gene3D" id="3.90.1720.10">
    <property type="entry name" value="endopeptidase domain like (from Nostoc punctiforme)"/>
    <property type="match status" value="1"/>
</dbReference>
<keyword evidence="2" id="KW-0645">Protease</keyword>
<keyword evidence="6" id="KW-0732">Signal</keyword>
<sequence length="653" mass="67567">MATTKVRRITRLSTKAIACAMAFGLAAPTVHAAPVDPGEQAIVRADDLVDSTAREVAALANRFADADARLAQLNNQLAGLRQEVNKALVDYSEAEKAADDAKAALDKAKVDVEETNARIKDAKKHVHELSRSAYLKGDNSALAGLAGQRSAKAALDASAFLKSQASRSHQTLGEMEKLRVEQANRTSELAAARVAADEKKDQAKIAGDLAEQRLETIARKVADAEAEKADVEGQRAAAEVRLQAAKANAGALKDQRREYREYAAARAEQKAAAAQASAAATQARQAADQVAFAEAVRDDAVAAAAAAHAAGGADAQEKQQRADKAVRAVRVAEDNSRDLAVKAQQAGDLLKTAATAVGVAAAALSVINDFTGAAGSSDSRGSRDGAADNPSRIDRAASAVSAIDQGASTIATAVETAGAPNAFDPALIGAADTALTAVAGDGNASQLAGIVGGAVISEPPAPTGTQAEAVQRANRANPGESYSLLQLYRGFDTVTPADLGLVTSDSITNFNGTSNEKVEAAIARAKSQLGMPYAWGGGNAAGPTRGIRDGGVADSYGDFNKIGFDCSGLVLYAFAGVGVALPHYTGYQYQKGTKIPISQIRRGDVLFWGPNAEYHTAIYLGNGQMIEAPQSGDVVKISPVRYSGITPYAVRYV</sequence>
<evidence type="ECO:0000256" key="6">
    <source>
        <dbReference type="SAM" id="SignalP"/>
    </source>
</evidence>
<feature type="coiled-coil region" evidence="5">
    <location>
        <begin position="56"/>
        <end position="132"/>
    </location>
</feature>
<dbReference type="SUPFAM" id="SSF54001">
    <property type="entry name" value="Cysteine proteinases"/>
    <property type="match status" value="1"/>
</dbReference>
<dbReference type="GO" id="GO:0006508">
    <property type="term" value="P:proteolysis"/>
    <property type="evidence" value="ECO:0007669"/>
    <property type="project" value="UniProtKB-KW"/>
</dbReference>
<dbReference type="AlphaFoldDB" id="A0A939DZ36"/>
<keyword evidence="9" id="KW-1185">Reference proteome</keyword>
<dbReference type="InterPro" id="IPR038765">
    <property type="entry name" value="Papain-like_cys_pep_sf"/>
</dbReference>
<organism evidence="8 9">
    <name type="scientific">Corynebacterium mendelii</name>
    <dbReference type="NCBI Taxonomy" id="2765362"/>
    <lineage>
        <taxon>Bacteria</taxon>
        <taxon>Bacillati</taxon>
        <taxon>Actinomycetota</taxon>
        <taxon>Actinomycetes</taxon>
        <taxon>Mycobacteriales</taxon>
        <taxon>Corynebacteriaceae</taxon>
        <taxon>Corynebacterium</taxon>
    </lineage>
</organism>
<feature type="chain" id="PRO_5037759473" evidence="6">
    <location>
        <begin position="33"/>
        <end position="653"/>
    </location>
</feature>
<accession>A0A939DZ36</accession>
<feature type="signal peptide" evidence="6">
    <location>
        <begin position="1"/>
        <end position="32"/>
    </location>
</feature>
<dbReference type="RefSeq" id="WP_207118175.1">
    <property type="nucleotide sequence ID" value="NZ_JAFLEQ010000003.1"/>
</dbReference>
<dbReference type="EMBL" id="JAFLEQ010000003">
    <property type="protein sequence ID" value="MBN9643469.1"/>
    <property type="molecule type" value="Genomic_DNA"/>
</dbReference>
<evidence type="ECO:0000313" key="9">
    <source>
        <dbReference type="Proteomes" id="UP000664332"/>
    </source>
</evidence>